<reference evidence="12 13" key="1">
    <citation type="journal article" date="2012" name="J. Bacteriol.">
        <title>Genome Sequence of the Pattern-Forming Social Bacterium Paenibacillus dendritiformis C454 Chiral Morphotype.</title>
        <authorList>
            <person name="Sirota-Madi A."/>
            <person name="Olender T."/>
            <person name="Helman Y."/>
            <person name="Brainis I."/>
            <person name="Finkelshtein A."/>
            <person name="Roth D."/>
            <person name="Hagai E."/>
            <person name="Leshkowitz D."/>
            <person name="Brodsky L."/>
            <person name="Galatenko V."/>
            <person name="Nikolaev V."/>
            <person name="Gutnick D.L."/>
            <person name="Lancet D."/>
            <person name="Ben-Jacob E."/>
        </authorList>
    </citation>
    <scope>NUCLEOTIDE SEQUENCE [LARGE SCALE GENOMIC DNA]</scope>
    <source>
        <strain evidence="12 13">C454</strain>
    </source>
</reference>
<evidence type="ECO:0000313" key="12">
    <source>
        <dbReference type="EMBL" id="EHQ61547.1"/>
    </source>
</evidence>
<dbReference type="GO" id="GO:0003972">
    <property type="term" value="F:RNA ligase (ATP) activity"/>
    <property type="evidence" value="ECO:0007669"/>
    <property type="project" value="TreeGrafter"/>
</dbReference>
<organism evidence="12 13">
    <name type="scientific">Paenibacillus dendritiformis C454</name>
    <dbReference type="NCBI Taxonomy" id="1131935"/>
    <lineage>
        <taxon>Bacteria</taxon>
        <taxon>Bacillati</taxon>
        <taxon>Bacillota</taxon>
        <taxon>Bacilli</taxon>
        <taxon>Bacillales</taxon>
        <taxon>Paenibacillaceae</taxon>
        <taxon>Paenibacillus</taxon>
    </lineage>
</organism>
<comment type="cofactor">
    <cofactor evidence="10 11">
        <name>Mn(2+)</name>
        <dbReference type="ChEBI" id="CHEBI:29035"/>
    </cofactor>
    <text evidence="10 11">Binds 2 manganese ions per subunit.</text>
</comment>
<dbReference type="PANTHER" id="PTHR11118:SF1">
    <property type="entry name" value="RNA-SPLICING LIGASE RTCB HOMOLOG"/>
    <property type="match status" value="1"/>
</dbReference>
<feature type="binding site" evidence="9">
    <location>
        <begin position="246"/>
        <end position="250"/>
    </location>
    <ligand>
        <name>GMP</name>
        <dbReference type="ChEBI" id="CHEBI:58115"/>
    </ligand>
</feature>
<dbReference type="STRING" id="1131935.PDENDC454_14627"/>
<dbReference type="AlphaFoldDB" id="H3SHB2"/>
<evidence type="ECO:0000256" key="5">
    <source>
        <dbReference type="ARBA" id="ARBA00023134"/>
    </source>
</evidence>
<dbReference type="SUPFAM" id="SSF103365">
    <property type="entry name" value="Hypothetical protein PH1602"/>
    <property type="match status" value="1"/>
</dbReference>
<dbReference type="Proteomes" id="UP000003900">
    <property type="component" value="Unassembled WGS sequence"/>
</dbReference>
<dbReference type="Pfam" id="PF01139">
    <property type="entry name" value="RtcB"/>
    <property type="match status" value="1"/>
</dbReference>
<dbReference type="PANTHER" id="PTHR11118">
    <property type="entry name" value="RNA-SPLICING LIGASE RTCB HOMOLOG"/>
    <property type="match status" value="1"/>
</dbReference>
<feature type="binding site" evidence="10">
    <location>
        <position position="247"/>
    </location>
    <ligand>
        <name>Mn(2+)</name>
        <dbReference type="ChEBI" id="CHEBI:29035"/>
        <label>1</label>
    </ligand>
</feature>
<name>H3SHB2_9BACL</name>
<dbReference type="GO" id="GO:0170057">
    <property type="term" value="F:RNA ligase (GTP) activity"/>
    <property type="evidence" value="ECO:0007669"/>
    <property type="project" value="UniProtKB-EC"/>
</dbReference>
<dbReference type="Gene3D" id="3.90.1860.10">
    <property type="entry name" value="tRNA-splicing ligase RtcB"/>
    <property type="match status" value="1"/>
</dbReference>
<evidence type="ECO:0000256" key="9">
    <source>
        <dbReference type="PIRSR" id="PIRSR601233-2"/>
    </source>
</evidence>
<comment type="catalytic activity">
    <reaction evidence="7">
        <text>a 3'-end 3'-phospho-ribonucleotide-RNA + a 5'-end dephospho-ribonucleoside-RNA + GTP = a ribonucleotidyl-ribonucleotide-RNA + GMP + diphosphate</text>
        <dbReference type="Rhea" id="RHEA:68076"/>
        <dbReference type="Rhea" id="RHEA-COMP:10463"/>
        <dbReference type="Rhea" id="RHEA-COMP:13936"/>
        <dbReference type="Rhea" id="RHEA-COMP:17355"/>
        <dbReference type="ChEBI" id="CHEBI:33019"/>
        <dbReference type="ChEBI" id="CHEBI:37565"/>
        <dbReference type="ChEBI" id="CHEBI:58115"/>
        <dbReference type="ChEBI" id="CHEBI:83062"/>
        <dbReference type="ChEBI" id="CHEBI:138284"/>
        <dbReference type="ChEBI" id="CHEBI:173118"/>
        <dbReference type="EC" id="6.5.1.8"/>
    </reaction>
</comment>
<feature type="binding site" evidence="9">
    <location>
        <position position="519"/>
    </location>
    <ligand>
        <name>GMP</name>
        <dbReference type="ChEBI" id="CHEBI:58115"/>
    </ligand>
</feature>
<protein>
    <recommendedName>
        <fullName evidence="11">tRNA-splicing ligase RtcB</fullName>
        <ecNumber evidence="11">6.5.1.-</ecNumber>
    </recommendedName>
</protein>
<proteinExistence type="inferred from homology"/>
<dbReference type="GO" id="GO:0006396">
    <property type="term" value="P:RNA processing"/>
    <property type="evidence" value="ECO:0007669"/>
    <property type="project" value="InterPro"/>
</dbReference>
<keyword evidence="4" id="KW-0692">RNA repair</keyword>
<evidence type="ECO:0000256" key="4">
    <source>
        <dbReference type="ARBA" id="ARBA00022800"/>
    </source>
</evidence>
<keyword evidence="6 10" id="KW-0464">Manganese</keyword>
<feature type="binding site" evidence="10">
    <location>
        <position position="370"/>
    </location>
    <ligand>
        <name>Mn(2+)</name>
        <dbReference type="ChEBI" id="CHEBI:29035"/>
        <label>2</label>
    </ligand>
</feature>
<dbReference type="EC" id="6.5.1.-" evidence="11"/>
<dbReference type="GO" id="GO:0005525">
    <property type="term" value="F:GTP binding"/>
    <property type="evidence" value="ECO:0007669"/>
    <property type="project" value="UniProtKB-KW"/>
</dbReference>
<evidence type="ECO:0000256" key="3">
    <source>
        <dbReference type="ARBA" id="ARBA00022741"/>
    </source>
</evidence>
<evidence type="ECO:0000313" key="13">
    <source>
        <dbReference type="Proteomes" id="UP000003900"/>
    </source>
</evidence>
<evidence type="ECO:0000256" key="8">
    <source>
        <dbReference type="PIRSR" id="PIRSR601233-1"/>
    </source>
</evidence>
<keyword evidence="2 10" id="KW-0479">Metal-binding</keyword>
<evidence type="ECO:0000256" key="7">
    <source>
        <dbReference type="ARBA" id="ARBA00047746"/>
    </source>
</evidence>
<keyword evidence="5 9" id="KW-0342">GTP-binding</keyword>
<dbReference type="GO" id="GO:0042245">
    <property type="term" value="P:RNA repair"/>
    <property type="evidence" value="ECO:0007669"/>
    <property type="project" value="UniProtKB-KW"/>
</dbReference>
<evidence type="ECO:0000256" key="2">
    <source>
        <dbReference type="ARBA" id="ARBA00022723"/>
    </source>
</evidence>
<comment type="similarity">
    <text evidence="11">Belongs to the RtcB family.</text>
</comment>
<evidence type="ECO:0000256" key="6">
    <source>
        <dbReference type="ARBA" id="ARBA00023211"/>
    </source>
</evidence>
<feature type="binding site" evidence="9">
    <location>
        <begin position="415"/>
        <end position="418"/>
    </location>
    <ligand>
        <name>GMP</name>
        <dbReference type="ChEBI" id="CHEBI:58115"/>
    </ligand>
</feature>
<keyword evidence="3 9" id="KW-0547">Nucleotide-binding</keyword>
<feature type="binding site" evidence="9">
    <location>
        <position position="422"/>
    </location>
    <ligand>
        <name>GMP</name>
        <dbReference type="ChEBI" id="CHEBI:58115"/>
    </ligand>
</feature>
<accession>H3SHB2</accession>
<sequence length="521" mass="57405">MAFYYDQMAAGRESAVFFILYYSINSNGNEKGITIYMHTDNFIYGSDLPAQECYYRTIELPAGTLHVYANNALYQDLGAKVFEMANNNLQIPNRVYMSYTPDVHVGVGTCIGTTAVWNASDGYVSPSIVGSDIGCGMRVHLTNVHRDALQDVKLRRKLVKAIEKLVPVDSHARGHFSDIRLEHVLVKGLHGLPKKYVPDSYTPKKMTSLTHVEHSKFAFDAEMLNEMPAAAWHRSHRQLGTLGGGNHFAEIQAVEIDESNRDTAEAWGLFDGQVIVMIHSGSRAWGGAVSQQCSKEMAQWMRSAGVGTADPRLVFAPLSEPVAERYVHLMYSALNYAVVNRHLMAFGIREAFRDVLGSKVEMTTLYDLMHNYAWEESHNGRRMFVHRKGATRALPPHHPDNPKPYAATGHPALIPGSMGSASYLMVGRDPGAANYYSICHGAGRVRSRSATKQLVTVDEFAASLQVGTDDEVVVNQRMLESIIDEAPQAYKDVEQIIESVVGAGLAGVVARCKPLATVKGG</sequence>
<feature type="binding site" evidence="10">
    <location>
        <position position="279"/>
    </location>
    <ligand>
        <name>Mn(2+)</name>
        <dbReference type="ChEBI" id="CHEBI:29035"/>
        <label>2</label>
    </ligand>
</feature>
<keyword evidence="1 11" id="KW-0436">Ligase</keyword>
<dbReference type="GO" id="GO:0046872">
    <property type="term" value="F:metal ion binding"/>
    <property type="evidence" value="ECO:0007669"/>
    <property type="project" value="UniProtKB-UniRule"/>
</dbReference>
<feature type="active site" description="GMP-histidine intermediate" evidence="8">
    <location>
        <position position="440"/>
    </location>
</feature>
<feature type="binding site" evidence="9">
    <location>
        <begin position="370"/>
        <end position="371"/>
    </location>
    <ligand>
        <name>GMP</name>
        <dbReference type="ChEBI" id="CHEBI:58115"/>
    </ligand>
</feature>
<dbReference type="EMBL" id="AHKH01000035">
    <property type="protein sequence ID" value="EHQ61547.1"/>
    <property type="molecule type" value="Genomic_DNA"/>
</dbReference>
<gene>
    <name evidence="11" type="primary">rtcB</name>
    <name evidence="12" type="ORF">PDENDC454_14627</name>
</gene>
<evidence type="ECO:0000256" key="10">
    <source>
        <dbReference type="PIRSR" id="PIRSR601233-3"/>
    </source>
</evidence>
<comment type="subunit">
    <text evidence="11">Monomer.</text>
</comment>
<evidence type="ECO:0000256" key="11">
    <source>
        <dbReference type="RuleBase" id="RU371113"/>
    </source>
</evidence>
<comment type="caution">
    <text evidence="12">The sequence shown here is derived from an EMBL/GenBank/DDBJ whole genome shotgun (WGS) entry which is preliminary data.</text>
</comment>
<evidence type="ECO:0000256" key="1">
    <source>
        <dbReference type="ARBA" id="ARBA00022598"/>
    </source>
</evidence>
<keyword evidence="13" id="KW-1185">Reference proteome</keyword>
<feature type="binding site" evidence="9">
    <location>
        <begin position="440"/>
        <end position="443"/>
    </location>
    <ligand>
        <name>GMP</name>
        <dbReference type="ChEBI" id="CHEBI:58115"/>
    </ligand>
</feature>
<dbReference type="InterPro" id="IPR036025">
    <property type="entry name" value="RtcB-like_sf"/>
</dbReference>
<feature type="binding site" evidence="10">
    <location>
        <position position="132"/>
    </location>
    <ligand>
        <name>Mn(2+)</name>
        <dbReference type="ChEBI" id="CHEBI:29035"/>
        <label>1</label>
    </ligand>
</feature>
<dbReference type="PATRIC" id="fig|1131935.3.peg.3038"/>
<dbReference type="InterPro" id="IPR001233">
    <property type="entry name" value="RtcB"/>
</dbReference>